<dbReference type="SMR" id="A0A1J6IS17"/>
<protein>
    <submittedName>
        <fullName evidence="1">Uncharacterized protein</fullName>
    </submittedName>
</protein>
<sequence>LLSTCPENSNSTGIKLSPFSDCDGEKDINPEAVAIYMANELSKLGVLYLHG</sequence>
<comment type="caution">
    <text evidence="1">The sequence shown here is derived from an EMBL/GenBank/DDBJ whole genome shotgun (WGS) entry which is preliminary data.</text>
</comment>
<dbReference type="EMBL" id="MJEQ01037183">
    <property type="protein sequence ID" value="OIT07989.1"/>
    <property type="molecule type" value="Genomic_DNA"/>
</dbReference>
<evidence type="ECO:0000313" key="1">
    <source>
        <dbReference type="EMBL" id="OIT07989.1"/>
    </source>
</evidence>
<name>A0A1J6IS17_NICAT</name>
<evidence type="ECO:0000313" key="2">
    <source>
        <dbReference type="Proteomes" id="UP000187609"/>
    </source>
</evidence>
<accession>A0A1J6IS17</accession>
<gene>
    <name evidence="1" type="ORF">A4A49_53547</name>
</gene>
<feature type="non-terminal residue" evidence="1">
    <location>
        <position position="1"/>
    </location>
</feature>
<proteinExistence type="predicted"/>
<dbReference type="AlphaFoldDB" id="A0A1J6IS17"/>
<dbReference type="Gene3D" id="3.20.20.70">
    <property type="entry name" value="Aldolase class I"/>
    <property type="match status" value="1"/>
</dbReference>
<dbReference type="STRING" id="49451.A0A1J6IS17"/>
<dbReference type="InterPro" id="IPR013785">
    <property type="entry name" value="Aldolase_TIM"/>
</dbReference>
<organism evidence="1 2">
    <name type="scientific">Nicotiana attenuata</name>
    <name type="common">Coyote tobacco</name>
    <dbReference type="NCBI Taxonomy" id="49451"/>
    <lineage>
        <taxon>Eukaryota</taxon>
        <taxon>Viridiplantae</taxon>
        <taxon>Streptophyta</taxon>
        <taxon>Embryophyta</taxon>
        <taxon>Tracheophyta</taxon>
        <taxon>Spermatophyta</taxon>
        <taxon>Magnoliopsida</taxon>
        <taxon>eudicotyledons</taxon>
        <taxon>Gunneridae</taxon>
        <taxon>Pentapetalae</taxon>
        <taxon>asterids</taxon>
        <taxon>lamiids</taxon>
        <taxon>Solanales</taxon>
        <taxon>Solanaceae</taxon>
        <taxon>Nicotianoideae</taxon>
        <taxon>Nicotianeae</taxon>
        <taxon>Nicotiana</taxon>
    </lineage>
</organism>
<reference evidence="1" key="1">
    <citation type="submission" date="2016-11" db="EMBL/GenBank/DDBJ databases">
        <title>The genome of Nicotiana attenuata.</title>
        <authorList>
            <person name="Xu S."/>
            <person name="Brockmoeller T."/>
            <person name="Gaquerel E."/>
            <person name="Navarro A."/>
            <person name="Kuhl H."/>
            <person name="Gase K."/>
            <person name="Ling Z."/>
            <person name="Zhou W."/>
            <person name="Kreitzer C."/>
            <person name="Stanke M."/>
            <person name="Tang H."/>
            <person name="Lyons E."/>
            <person name="Pandey P."/>
            <person name="Pandey S.P."/>
            <person name="Timmermann B."/>
            <person name="Baldwin I.T."/>
        </authorList>
    </citation>
    <scope>NUCLEOTIDE SEQUENCE [LARGE SCALE GENOMIC DNA]</scope>
    <source>
        <strain evidence="1">UT</strain>
    </source>
</reference>
<keyword evidence="2" id="KW-1185">Reference proteome</keyword>
<dbReference type="Proteomes" id="UP000187609">
    <property type="component" value="Unassembled WGS sequence"/>
</dbReference>